<dbReference type="PROSITE" id="PS01063">
    <property type="entry name" value="SIGMA70_ECF"/>
    <property type="match status" value="1"/>
</dbReference>
<dbReference type="InterPro" id="IPR036388">
    <property type="entry name" value="WH-like_DNA-bd_sf"/>
</dbReference>
<dbReference type="Pfam" id="PF08281">
    <property type="entry name" value="Sigma70_r4_2"/>
    <property type="match status" value="1"/>
</dbReference>
<feature type="region of interest" description="Disordered" evidence="7">
    <location>
        <begin position="1"/>
        <end position="24"/>
    </location>
</feature>
<dbReference type="CDD" id="cd06171">
    <property type="entry name" value="Sigma70_r4"/>
    <property type="match status" value="1"/>
</dbReference>
<dbReference type="NCBIfam" id="NF008888">
    <property type="entry name" value="PRK11922.1"/>
    <property type="match status" value="1"/>
</dbReference>
<dbReference type="PANTHER" id="PTHR43133">
    <property type="entry name" value="RNA POLYMERASE ECF-TYPE SIGMA FACTO"/>
    <property type="match status" value="1"/>
</dbReference>
<evidence type="ECO:0000259" key="8">
    <source>
        <dbReference type="Pfam" id="PF04542"/>
    </source>
</evidence>
<dbReference type="AlphaFoldDB" id="A0A7L9U1X6"/>
<reference evidence="10 11" key="1">
    <citation type="submission" date="2020-10" db="EMBL/GenBank/DDBJ databases">
        <title>Genome sequencing of Massilia sp. LPB0304.</title>
        <authorList>
            <person name="Kim J."/>
        </authorList>
    </citation>
    <scope>NUCLEOTIDE SEQUENCE [LARGE SCALE GENOMIC DNA]</scope>
    <source>
        <strain evidence="10 11">LPB0304</strain>
    </source>
</reference>
<proteinExistence type="inferred from homology"/>
<feature type="domain" description="RNA polymerase sigma factor 70 region 4 type 2" evidence="9">
    <location>
        <begin position="147"/>
        <end position="196"/>
    </location>
</feature>
<dbReference type="RefSeq" id="WP_193685251.1">
    <property type="nucleotide sequence ID" value="NZ_CP062941.1"/>
</dbReference>
<evidence type="ECO:0000313" key="11">
    <source>
        <dbReference type="Proteomes" id="UP000593875"/>
    </source>
</evidence>
<dbReference type="EMBL" id="CP062941">
    <property type="protein sequence ID" value="QOL48205.1"/>
    <property type="molecule type" value="Genomic_DNA"/>
</dbReference>
<dbReference type="InterPro" id="IPR000838">
    <property type="entry name" value="RNA_pol_sigma70_ECF_CS"/>
</dbReference>
<dbReference type="GO" id="GO:0016987">
    <property type="term" value="F:sigma factor activity"/>
    <property type="evidence" value="ECO:0007669"/>
    <property type="project" value="UniProtKB-KW"/>
</dbReference>
<dbReference type="GO" id="GO:0003677">
    <property type="term" value="F:DNA binding"/>
    <property type="evidence" value="ECO:0007669"/>
    <property type="project" value="UniProtKB-KW"/>
</dbReference>
<feature type="domain" description="RNA polymerase sigma-70 region 2" evidence="8">
    <location>
        <begin position="37"/>
        <end position="105"/>
    </location>
</feature>
<dbReference type="KEGG" id="mlir:LPB04_14540"/>
<dbReference type="SUPFAM" id="SSF88659">
    <property type="entry name" value="Sigma3 and sigma4 domains of RNA polymerase sigma factors"/>
    <property type="match status" value="1"/>
</dbReference>
<evidence type="ECO:0000313" key="10">
    <source>
        <dbReference type="EMBL" id="QOL48205.1"/>
    </source>
</evidence>
<dbReference type="InterPro" id="IPR013325">
    <property type="entry name" value="RNA_pol_sigma_r2"/>
</dbReference>
<keyword evidence="11" id="KW-1185">Reference proteome</keyword>
<name>A0A7L9U1X6_9BURK</name>
<dbReference type="Gene3D" id="1.10.10.10">
    <property type="entry name" value="Winged helix-like DNA-binding domain superfamily/Winged helix DNA-binding domain"/>
    <property type="match status" value="1"/>
</dbReference>
<evidence type="ECO:0000256" key="5">
    <source>
        <dbReference type="ARBA" id="ARBA00023163"/>
    </source>
</evidence>
<dbReference type="PANTHER" id="PTHR43133:SF51">
    <property type="entry name" value="RNA POLYMERASE SIGMA FACTOR"/>
    <property type="match status" value="1"/>
</dbReference>
<feature type="compositionally biased region" description="Basic and acidic residues" evidence="7">
    <location>
        <begin position="1"/>
        <end position="12"/>
    </location>
</feature>
<evidence type="ECO:0000256" key="3">
    <source>
        <dbReference type="ARBA" id="ARBA00023082"/>
    </source>
</evidence>
<dbReference type="GO" id="GO:0006352">
    <property type="term" value="P:DNA-templated transcription initiation"/>
    <property type="evidence" value="ECO:0007669"/>
    <property type="project" value="InterPro"/>
</dbReference>
<accession>A0A7L9U1X6</accession>
<keyword evidence="5 6" id="KW-0804">Transcription</keyword>
<dbReference type="InterPro" id="IPR014284">
    <property type="entry name" value="RNA_pol_sigma-70_dom"/>
</dbReference>
<gene>
    <name evidence="10" type="ORF">LPB04_14540</name>
</gene>
<keyword evidence="3 6" id="KW-0731">Sigma factor</keyword>
<dbReference type="InterPro" id="IPR007627">
    <property type="entry name" value="RNA_pol_sigma70_r2"/>
</dbReference>
<sequence length="233" mass="25787">MKERSMEQRRPADPAQATDPNLAGMVAAGDPGAFEVLMRRHNGALYRTARSIVRDDAEAEDIVQESYLLAYRKMAHFRGDASLATWLTRIVVNEATGRLRKTRRRADIIALVPGANGFETDGEEAMSDEPGAPETPDTAALRAEARRLIEARIDALPDQLRTVFMLRAVEDLSVQETSAALGIPEATVRSQYFRARGLLREALARDFDRAVDTAFSFDGERCDRIVAAVLARL</sequence>
<dbReference type="Gene3D" id="1.10.1740.10">
    <property type="match status" value="1"/>
</dbReference>
<keyword evidence="4 6" id="KW-0238">DNA-binding</keyword>
<evidence type="ECO:0000256" key="2">
    <source>
        <dbReference type="ARBA" id="ARBA00023015"/>
    </source>
</evidence>
<keyword evidence="2 6" id="KW-0805">Transcription regulation</keyword>
<evidence type="ECO:0000256" key="7">
    <source>
        <dbReference type="SAM" id="MobiDB-lite"/>
    </source>
</evidence>
<evidence type="ECO:0000259" key="9">
    <source>
        <dbReference type="Pfam" id="PF08281"/>
    </source>
</evidence>
<dbReference type="NCBIfam" id="TIGR02937">
    <property type="entry name" value="sigma70-ECF"/>
    <property type="match status" value="1"/>
</dbReference>
<dbReference type="InterPro" id="IPR013324">
    <property type="entry name" value="RNA_pol_sigma_r3/r4-like"/>
</dbReference>
<dbReference type="Pfam" id="PF04542">
    <property type="entry name" value="Sigma70_r2"/>
    <property type="match status" value="1"/>
</dbReference>
<organism evidence="10 11">
    <name type="scientific">Massilia litorea</name>
    <dbReference type="NCBI Taxonomy" id="2769491"/>
    <lineage>
        <taxon>Bacteria</taxon>
        <taxon>Pseudomonadati</taxon>
        <taxon>Pseudomonadota</taxon>
        <taxon>Betaproteobacteria</taxon>
        <taxon>Burkholderiales</taxon>
        <taxon>Oxalobacteraceae</taxon>
        <taxon>Telluria group</taxon>
        <taxon>Massilia</taxon>
    </lineage>
</organism>
<dbReference type="Proteomes" id="UP000593875">
    <property type="component" value="Chromosome"/>
</dbReference>
<evidence type="ECO:0000256" key="1">
    <source>
        <dbReference type="ARBA" id="ARBA00010641"/>
    </source>
</evidence>
<dbReference type="InterPro" id="IPR039425">
    <property type="entry name" value="RNA_pol_sigma-70-like"/>
</dbReference>
<dbReference type="InterPro" id="IPR013249">
    <property type="entry name" value="RNA_pol_sigma70_r4_t2"/>
</dbReference>
<evidence type="ECO:0000256" key="6">
    <source>
        <dbReference type="RuleBase" id="RU000716"/>
    </source>
</evidence>
<evidence type="ECO:0000256" key="4">
    <source>
        <dbReference type="ARBA" id="ARBA00023125"/>
    </source>
</evidence>
<dbReference type="SUPFAM" id="SSF88946">
    <property type="entry name" value="Sigma2 domain of RNA polymerase sigma factors"/>
    <property type="match status" value="1"/>
</dbReference>
<comment type="similarity">
    <text evidence="1 6">Belongs to the sigma-70 factor family. ECF subfamily.</text>
</comment>
<protein>
    <recommendedName>
        <fullName evidence="6">RNA polymerase sigma factor</fullName>
    </recommendedName>
</protein>